<dbReference type="EMBL" id="JMQP01000002">
    <property type="protein sequence ID" value="KIS35660.1"/>
    <property type="molecule type" value="Genomic_DNA"/>
</dbReference>
<dbReference type="PATRIC" id="fig|727.560.peg.1698"/>
<comment type="caution">
    <text evidence="1">The sequence shown here is derived from an EMBL/GenBank/DDBJ whole genome shotgun (WGS) entry which is preliminary data.</text>
</comment>
<proteinExistence type="predicted"/>
<dbReference type="Proteomes" id="UP000050700">
    <property type="component" value="Unassembled WGS sequence"/>
</dbReference>
<evidence type="ECO:0000313" key="1">
    <source>
        <dbReference type="EMBL" id="KIS35660.1"/>
    </source>
</evidence>
<dbReference type="RefSeq" id="WP_005671520.1">
    <property type="nucleotide sequence ID" value="NZ_CP031244.1"/>
</dbReference>
<dbReference type="AlphaFoldDB" id="A0A0D0HTZ8"/>
<sequence length="95" mass="11492">MAKYLYRYALESNNPTNNDDGNTWEDESLCFDYVALLIAKENAYAWDMFEEPEREVMYVWRDGDFENRLRFLAKFEVIQRLDVIELEEDDDPDDF</sequence>
<name>A0A0D0HTZ8_HAEIF</name>
<organism evidence="1 2">
    <name type="scientific">Haemophilus influenzae</name>
    <dbReference type="NCBI Taxonomy" id="727"/>
    <lineage>
        <taxon>Bacteria</taxon>
        <taxon>Pseudomonadati</taxon>
        <taxon>Pseudomonadota</taxon>
        <taxon>Gammaproteobacteria</taxon>
        <taxon>Pasteurellales</taxon>
        <taxon>Pasteurellaceae</taxon>
        <taxon>Haemophilus</taxon>
    </lineage>
</organism>
<reference evidence="1 2" key="1">
    <citation type="submission" date="2014-05" db="EMBL/GenBank/DDBJ databases">
        <title>Methylome analysis of the phasevarions of Haemophilus influenzae.</title>
        <authorList>
            <person name="Atack J.M."/>
            <person name="Fox K.L."/>
            <person name="Power P.M."/>
            <person name="Clark T."/>
            <person name="Jurcisek J."/>
            <person name="Korlach J."/>
            <person name="Bakaletz L.O."/>
            <person name="Jennings M.P."/>
        </authorList>
    </citation>
    <scope>NUCLEOTIDE SEQUENCE [LARGE SCALE GENOMIC DNA]</scope>
    <source>
        <strain evidence="1 2">1209</strain>
    </source>
</reference>
<evidence type="ECO:0000313" key="2">
    <source>
        <dbReference type="Proteomes" id="UP000050700"/>
    </source>
</evidence>
<gene>
    <name evidence="1" type="ORF">NTHI1209_01267</name>
</gene>
<accession>A0A0D0HTZ8</accession>
<protein>
    <submittedName>
        <fullName evidence="1">Uncharacterized protein</fullName>
    </submittedName>
</protein>